<sequence>MKITDIEVISFRLTSKSHPSRWGYGVVGKEYDMVQRIMKIVTDEGFEGYTTGPHGYSYCASTAEVERTVKPLLLGENPMDRERIWQWMMKHKGISEGLQGCVDSALWDLLGRMTGLPVSKLLGGAREKVKAYASTAPNLGSPELYANYALECQQRGYQAYKIHSYIYWNPHTKQPAPGLPAFPKEDVAVCKAVREAVGDDMTLMLDPWGIYTYEESLYVGRELEKLDFYWLEHPMDERRLEPYRRLCRELDINICGPEHATGSYYSRAEWALQEATDIGRIDVNYGGITGCKKAVAMYEGFGIPCEIHVGGFANSQILGTTTNELCEFFERGLLTPGEDYDETPSYLLNPCDPMDAEGYVHLPQTPGLGMEFNWDYINDNLVDE</sequence>
<dbReference type="InterPro" id="IPR036849">
    <property type="entry name" value="Enolase-like_C_sf"/>
</dbReference>
<evidence type="ECO:0000313" key="6">
    <source>
        <dbReference type="Proteomes" id="UP000247465"/>
    </source>
</evidence>
<dbReference type="EMBL" id="CP029803">
    <property type="protein sequence ID" value="AWT58844.1"/>
    <property type="molecule type" value="Genomic_DNA"/>
</dbReference>
<accession>A0A2Z4AFM1</accession>
<dbReference type="GO" id="GO:0016052">
    <property type="term" value="P:carbohydrate catabolic process"/>
    <property type="evidence" value="ECO:0007669"/>
    <property type="project" value="TreeGrafter"/>
</dbReference>
<dbReference type="Gene3D" id="3.30.390.10">
    <property type="entry name" value="Enolase-like, N-terminal domain"/>
    <property type="match status" value="1"/>
</dbReference>
<dbReference type="SMART" id="SM00922">
    <property type="entry name" value="MR_MLE"/>
    <property type="match status" value="1"/>
</dbReference>
<gene>
    <name evidence="5" type="ORF">DF168_00016</name>
</gene>
<dbReference type="GO" id="GO:0000287">
    <property type="term" value="F:magnesium ion binding"/>
    <property type="evidence" value="ECO:0007669"/>
    <property type="project" value="TreeGrafter"/>
</dbReference>
<evidence type="ECO:0000256" key="2">
    <source>
        <dbReference type="ARBA" id="ARBA00022723"/>
    </source>
</evidence>
<proteinExistence type="predicted"/>
<organism evidence="5 6">
    <name type="scientific">Candidatus Moanibacter tarae</name>
    <dbReference type="NCBI Taxonomy" id="2200854"/>
    <lineage>
        <taxon>Bacteria</taxon>
        <taxon>Pseudomonadati</taxon>
        <taxon>Verrucomicrobiota</taxon>
        <taxon>Opitutia</taxon>
        <taxon>Puniceicoccales</taxon>
        <taxon>Puniceicoccales incertae sedis</taxon>
        <taxon>Candidatus Moanibacter</taxon>
    </lineage>
</organism>
<dbReference type="InterPro" id="IPR029017">
    <property type="entry name" value="Enolase-like_N"/>
</dbReference>
<dbReference type="InterPro" id="IPR013341">
    <property type="entry name" value="Mandelate_racemase_N_dom"/>
</dbReference>
<name>A0A2Z4AFM1_9BACT</name>
<evidence type="ECO:0000259" key="4">
    <source>
        <dbReference type="SMART" id="SM00922"/>
    </source>
</evidence>
<dbReference type="InterPro" id="IPR029065">
    <property type="entry name" value="Enolase_C-like"/>
</dbReference>
<reference evidence="5 6" key="1">
    <citation type="submission" date="2018-06" db="EMBL/GenBank/DDBJ databases">
        <title>Draft Genome Sequence of a Novel Marine Bacterium Related to the Verrucomicrobia.</title>
        <authorList>
            <person name="Vosseberg J."/>
            <person name="Martijn J."/>
            <person name="Ettema T.J.G."/>
        </authorList>
    </citation>
    <scope>NUCLEOTIDE SEQUENCE [LARGE SCALE GENOMIC DNA]</scope>
    <source>
        <strain evidence="5">TARA_B100001123</strain>
    </source>
</reference>
<feature type="domain" description="Mandelate racemase/muconate lactonizing enzyme C-terminal" evidence="4">
    <location>
        <begin position="142"/>
        <end position="253"/>
    </location>
</feature>
<dbReference type="EC" id="5.1.1.-" evidence="5"/>
<dbReference type="Pfam" id="PF02746">
    <property type="entry name" value="MR_MLE_N"/>
    <property type="match status" value="1"/>
</dbReference>
<dbReference type="Gene3D" id="3.20.20.120">
    <property type="entry name" value="Enolase-like C-terminal domain"/>
    <property type="match status" value="1"/>
</dbReference>
<dbReference type="SUPFAM" id="SSF51604">
    <property type="entry name" value="Enolase C-terminal domain-like"/>
    <property type="match status" value="1"/>
</dbReference>
<keyword evidence="2" id="KW-0479">Metal-binding</keyword>
<dbReference type="InterPro" id="IPR013342">
    <property type="entry name" value="Mandelate_racemase_C"/>
</dbReference>
<dbReference type="InterPro" id="IPR046945">
    <property type="entry name" value="RHMD-like"/>
</dbReference>
<evidence type="ECO:0000256" key="1">
    <source>
        <dbReference type="ARBA" id="ARBA00001946"/>
    </source>
</evidence>
<protein>
    <submittedName>
        <fullName evidence="5">N-succinyl-L-Arg/Lys racemase</fullName>
        <ecNumber evidence="5">5.1.1.-</ecNumber>
    </submittedName>
</protein>
<keyword evidence="3" id="KW-0460">Magnesium</keyword>
<dbReference type="GO" id="GO:0016836">
    <property type="term" value="F:hydro-lyase activity"/>
    <property type="evidence" value="ECO:0007669"/>
    <property type="project" value="TreeGrafter"/>
</dbReference>
<dbReference type="Proteomes" id="UP000247465">
    <property type="component" value="Chromosome"/>
</dbReference>
<dbReference type="PANTHER" id="PTHR13794:SF58">
    <property type="entry name" value="MITOCHONDRIAL ENOLASE SUPERFAMILY MEMBER 1"/>
    <property type="match status" value="1"/>
</dbReference>
<dbReference type="AlphaFoldDB" id="A0A2Z4AFM1"/>
<dbReference type="KEGG" id="mtar:DF168_00016"/>
<evidence type="ECO:0000256" key="3">
    <source>
        <dbReference type="ARBA" id="ARBA00022842"/>
    </source>
</evidence>
<dbReference type="SFLD" id="SFLDS00001">
    <property type="entry name" value="Enolase"/>
    <property type="match status" value="1"/>
</dbReference>
<dbReference type="GO" id="GO:0016853">
    <property type="term" value="F:isomerase activity"/>
    <property type="evidence" value="ECO:0007669"/>
    <property type="project" value="UniProtKB-KW"/>
</dbReference>
<dbReference type="SUPFAM" id="SSF54826">
    <property type="entry name" value="Enolase N-terminal domain-like"/>
    <property type="match status" value="1"/>
</dbReference>
<comment type="cofactor">
    <cofactor evidence="1">
        <name>Mg(2+)</name>
        <dbReference type="ChEBI" id="CHEBI:18420"/>
    </cofactor>
</comment>
<dbReference type="SFLD" id="SFLDG00179">
    <property type="entry name" value="mandelate_racemase"/>
    <property type="match status" value="1"/>
</dbReference>
<evidence type="ECO:0000313" key="5">
    <source>
        <dbReference type="EMBL" id="AWT58844.1"/>
    </source>
</evidence>
<dbReference type="Pfam" id="PF13378">
    <property type="entry name" value="MR_MLE_C"/>
    <property type="match status" value="1"/>
</dbReference>
<keyword evidence="5" id="KW-0413">Isomerase</keyword>
<dbReference type="PANTHER" id="PTHR13794">
    <property type="entry name" value="ENOLASE SUPERFAMILY, MANDELATE RACEMASE"/>
    <property type="match status" value="1"/>
</dbReference>